<dbReference type="Gene3D" id="2.60.40.1180">
    <property type="entry name" value="Golgi alpha-mannosidase II"/>
    <property type="match status" value="1"/>
</dbReference>
<dbReference type="InterPro" id="IPR002252">
    <property type="entry name" value="Glyco_hydro_36"/>
</dbReference>
<feature type="domain" description="Glycosyl hydrolase family 36 N-terminal" evidence="9">
    <location>
        <begin position="30"/>
        <end position="287"/>
    </location>
</feature>
<feature type="active site" description="Nucleophile" evidence="6">
    <location>
        <position position="480"/>
    </location>
</feature>
<dbReference type="AlphaFoldDB" id="A0A0R2FAZ6"/>
<dbReference type="EC" id="3.2.1.22" evidence="2 5"/>
<feature type="binding site" evidence="7">
    <location>
        <position position="445"/>
    </location>
    <ligand>
        <name>substrate</name>
    </ligand>
</feature>
<evidence type="ECO:0000259" key="9">
    <source>
        <dbReference type="Pfam" id="PF16875"/>
    </source>
</evidence>
<evidence type="ECO:0000256" key="5">
    <source>
        <dbReference type="PIRNR" id="PIRNR005536"/>
    </source>
</evidence>
<organism evidence="10 11">
    <name type="scientific">Lacticaseibacillus camelliae DSM 22697 = JCM 13995</name>
    <dbReference type="NCBI Taxonomy" id="1423730"/>
    <lineage>
        <taxon>Bacteria</taxon>
        <taxon>Bacillati</taxon>
        <taxon>Bacillota</taxon>
        <taxon>Bacilli</taxon>
        <taxon>Lactobacillales</taxon>
        <taxon>Lactobacillaceae</taxon>
        <taxon>Lacticaseibacillus</taxon>
    </lineage>
</organism>
<reference evidence="10 11" key="1">
    <citation type="journal article" date="2015" name="Genome Announc.">
        <title>Expanding the biotechnology potential of lactobacilli through comparative genomics of 213 strains and associated genera.</title>
        <authorList>
            <person name="Sun Z."/>
            <person name="Harris H.M."/>
            <person name="McCann A."/>
            <person name="Guo C."/>
            <person name="Argimon S."/>
            <person name="Zhang W."/>
            <person name="Yang X."/>
            <person name="Jeffery I.B."/>
            <person name="Cooney J.C."/>
            <person name="Kagawa T.F."/>
            <person name="Liu W."/>
            <person name="Song Y."/>
            <person name="Salvetti E."/>
            <person name="Wrobel A."/>
            <person name="Rasinkangas P."/>
            <person name="Parkhill J."/>
            <person name="Rea M.C."/>
            <person name="O'Sullivan O."/>
            <person name="Ritari J."/>
            <person name="Douillard F.P."/>
            <person name="Paul Ross R."/>
            <person name="Yang R."/>
            <person name="Briner A.E."/>
            <person name="Felis G.E."/>
            <person name="de Vos W.M."/>
            <person name="Barrangou R."/>
            <person name="Klaenhammer T.R."/>
            <person name="Caufield P.W."/>
            <person name="Cui Y."/>
            <person name="Zhang H."/>
            <person name="O'Toole P.W."/>
        </authorList>
    </citation>
    <scope>NUCLEOTIDE SEQUENCE [LARGE SCALE GENOMIC DNA]</scope>
    <source>
        <strain evidence="10 11">DSM 22697</strain>
    </source>
</reference>
<dbReference type="InterPro" id="IPR050985">
    <property type="entry name" value="Alpha-glycosidase_related"/>
</dbReference>
<dbReference type="CDD" id="cd14791">
    <property type="entry name" value="GH36"/>
    <property type="match status" value="1"/>
</dbReference>
<feature type="binding site" evidence="7">
    <location>
        <position position="528"/>
    </location>
    <ligand>
        <name>substrate</name>
    </ligand>
</feature>
<evidence type="ECO:0000313" key="11">
    <source>
        <dbReference type="Proteomes" id="UP000050865"/>
    </source>
</evidence>
<comment type="similarity">
    <text evidence="5">Belongs to the glycosyl hydrolase.</text>
</comment>
<dbReference type="GO" id="GO:0016052">
    <property type="term" value="P:carbohydrate catabolic process"/>
    <property type="evidence" value="ECO:0007669"/>
    <property type="project" value="InterPro"/>
</dbReference>
<dbReference type="InterPro" id="IPR013785">
    <property type="entry name" value="Aldolase_TIM"/>
</dbReference>
<evidence type="ECO:0000256" key="3">
    <source>
        <dbReference type="ARBA" id="ARBA00022801"/>
    </source>
</evidence>
<dbReference type="Pfam" id="PF16875">
    <property type="entry name" value="Glyco_hydro_36N"/>
    <property type="match status" value="1"/>
</dbReference>
<dbReference type="SUPFAM" id="SSF51445">
    <property type="entry name" value="(Trans)glycosidases"/>
    <property type="match status" value="1"/>
</dbReference>
<feature type="binding site" evidence="7">
    <location>
        <begin position="368"/>
        <end position="369"/>
    </location>
    <ligand>
        <name>substrate</name>
    </ligand>
</feature>
<feature type="domain" description="Glycosyl hydrolase family 36 C-terminal" evidence="8">
    <location>
        <begin position="652"/>
        <end position="724"/>
    </location>
</feature>
<dbReference type="InterPro" id="IPR038417">
    <property type="entry name" value="Alpga-gal_N_sf"/>
</dbReference>
<dbReference type="InterPro" id="IPR013780">
    <property type="entry name" value="Glyco_hydro_b"/>
</dbReference>
<gene>
    <name evidence="10" type="ORF">FC75_GL000299</name>
</gene>
<dbReference type="InterPro" id="IPR017853">
    <property type="entry name" value="GH"/>
</dbReference>
<feature type="binding site" evidence="7">
    <location>
        <position position="550"/>
    </location>
    <ligand>
        <name>substrate</name>
    </ligand>
</feature>
<dbReference type="InterPro" id="IPR031704">
    <property type="entry name" value="Glyco_hydro_36_N"/>
</dbReference>
<dbReference type="PIRSF" id="PIRSF005536">
    <property type="entry name" value="Agal"/>
    <property type="match status" value="1"/>
</dbReference>
<dbReference type="Pfam" id="PF02065">
    <property type="entry name" value="Melibiase"/>
    <property type="match status" value="1"/>
</dbReference>
<dbReference type="Gene3D" id="3.20.20.70">
    <property type="entry name" value="Aldolase class I"/>
    <property type="match status" value="1"/>
</dbReference>
<protein>
    <recommendedName>
        <fullName evidence="2 5">Alpha-galactosidase</fullName>
        <ecNumber evidence="2 5">3.2.1.22</ecNumber>
    </recommendedName>
</protein>
<evidence type="ECO:0000256" key="4">
    <source>
        <dbReference type="ARBA" id="ARBA00023295"/>
    </source>
</evidence>
<dbReference type="InterPro" id="IPR031705">
    <property type="entry name" value="Glyco_hydro_36_C"/>
</dbReference>
<dbReference type="Proteomes" id="UP000050865">
    <property type="component" value="Unassembled WGS sequence"/>
</dbReference>
<dbReference type="EMBL" id="AYZJ01000009">
    <property type="protein sequence ID" value="KRN25569.1"/>
    <property type="molecule type" value="Genomic_DNA"/>
</dbReference>
<evidence type="ECO:0000256" key="2">
    <source>
        <dbReference type="ARBA" id="ARBA00012755"/>
    </source>
</evidence>
<dbReference type="PRINTS" id="PR00743">
    <property type="entry name" value="GLHYDRLASE36"/>
</dbReference>
<dbReference type="PATRIC" id="fig|1423730.4.peg.315"/>
<evidence type="ECO:0000256" key="7">
    <source>
        <dbReference type="PIRSR" id="PIRSR005536-2"/>
    </source>
</evidence>
<evidence type="ECO:0000256" key="6">
    <source>
        <dbReference type="PIRSR" id="PIRSR005536-1"/>
    </source>
</evidence>
<evidence type="ECO:0000259" key="8">
    <source>
        <dbReference type="Pfam" id="PF16874"/>
    </source>
</evidence>
<evidence type="ECO:0000313" key="10">
    <source>
        <dbReference type="EMBL" id="KRN25569.1"/>
    </source>
</evidence>
<feature type="binding site" evidence="7">
    <location>
        <position position="201"/>
    </location>
    <ligand>
        <name>substrate</name>
    </ligand>
</feature>
<comment type="caution">
    <text evidence="10">The sequence shown here is derived from an EMBL/GenBank/DDBJ whole genome shotgun (WGS) entry which is preliminary data.</text>
</comment>
<accession>A0A0R2FAZ6</accession>
<proteinExistence type="inferred from homology"/>
<comment type="catalytic activity">
    <reaction evidence="1 5">
        <text>Hydrolysis of terminal, non-reducing alpha-D-galactose residues in alpha-D-galactosides, including galactose oligosaccharides, galactomannans and galactolipids.</text>
        <dbReference type="EC" id="3.2.1.22"/>
    </reaction>
</comment>
<dbReference type="STRING" id="1423730.FC75_GL000299"/>
<dbReference type="Pfam" id="PF16874">
    <property type="entry name" value="Glyco_hydro_36C"/>
    <property type="match status" value="1"/>
</dbReference>
<keyword evidence="11" id="KW-1185">Reference proteome</keyword>
<keyword evidence="3 5" id="KW-0378">Hydrolase</keyword>
<feature type="binding site" evidence="7">
    <location>
        <begin position="478"/>
        <end position="482"/>
    </location>
    <ligand>
        <name>substrate</name>
    </ligand>
</feature>
<sequence length="729" mass="82525">MAILIDKKTLTFHLCNDQISYVMQVKDHQFLLHVYYGPRIKHFTQVLPHPDVDRASLAPQPAGYEGTPFSLDTALQEFPGNDHGDYRQSAFDVTYADGTKATALAYQRYTVTPGKPKLPGLPATYVNQEDEADTLTIVLADGFRHLEVWLQYTIFRDLPVITRAVSYHNLGQQPLYLEQAGSFALDLPDARYELLQLPGAWAREKQIVRSPLPAGRHVLESRRGASSAHQQPFMALVRPETTERSGEVFAVHLVYSGNFELSAQVDPYDQTRLTGGIGSSDFRWQLKPDASFQTPEVVMVYSSAGLNGMSQAFHQLYRKHLTRGRFRDQVRPVVINNWETTYFHFDAARILALAKKAKAVGAELFVLDDGWFGHRNDDRSSLGDWHPDLKKLPEGLGKLAQDIHHLGLKFGLWFEPEMVSPDSQLYRQHPDWVLGVPKYPLSTGRHQLVLDFSRQDVRAAIEQQIATVLDTVPIDFIKWDMNRNITEVASAKLPPERQMETLHRYILGLYDLADKLTTQYPNVLFENCSAGGGRFDPGMSYYMPQSWTSDNTDAIERMKIQYGTSLIFPPIMMDAHLSEVPNDQVGRVTPLATRLAVAESGNFGLMQDLTKKDDATLAVLKQAVGDYKAHRQLIQFGTFYRLLDPFTQQDGAWMFVDQARANARVVYVQSLNQASKPLRNIKLVGLTPDATYSDGVRQWQGDELMNYGLYLNQLLTHDFESIVLDLTRV</sequence>
<dbReference type="FunFam" id="3.20.20.70:FF:000118">
    <property type="entry name" value="Alpha-galactosidase"/>
    <property type="match status" value="1"/>
</dbReference>
<dbReference type="PANTHER" id="PTHR43053:SF3">
    <property type="entry name" value="ALPHA-GALACTOSIDASE C-RELATED"/>
    <property type="match status" value="1"/>
</dbReference>
<evidence type="ECO:0000256" key="1">
    <source>
        <dbReference type="ARBA" id="ARBA00001255"/>
    </source>
</evidence>
<dbReference type="GO" id="GO:0004557">
    <property type="term" value="F:alpha-galactosidase activity"/>
    <property type="evidence" value="ECO:0007669"/>
    <property type="project" value="UniProtKB-UniRule"/>
</dbReference>
<dbReference type="Gene3D" id="2.70.98.60">
    <property type="entry name" value="alpha-galactosidase from lactobacil brevis"/>
    <property type="match status" value="1"/>
</dbReference>
<dbReference type="PANTHER" id="PTHR43053">
    <property type="entry name" value="GLYCOSIDASE FAMILY 31"/>
    <property type="match status" value="1"/>
</dbReference>
<feature type="active site" description="Proton donor" evidence="6">
    <location>
        <position position="550"/>
    </location>
</feature>
<name>A0A0R2FAZ6_9LACO</name>
<keyword evidence="4 5" id="KW-0326">Glycosidase</keyword>
<dbReference type="RefSeq" id="WP_056988908.1">
    <property type="nucleotide sequence ID" value="NZ_AYZJ01000009.1"/>
</dbReference>